<dbReference type="InterPro" id="IPR035681">
    <property type="entry name" value="ComA-like_MBL"/>
</dbReference>
<dbReference type="InterPro" id="IPR052159">
    <property type="entry name" value="Competence_DNA_uptake"/>
</dbReference>
<evidence type="ECO:0000313" key="2">
    <source>
        <dbReference type="EMBL" id="MCL7748826.1"/>
    </source>
</evidence>
<organism evidence="2 3">
    <name type="scientific">Halalkalibacter alkaliphilus</name>
    <dbReference type="NCBI Taxonomy" id="2917993"/>
    <lineage>
        <taxon>Bacteria</taxon>
        <taxon>Bacillati</taxon>
        <taxon>Bacillota</taxon>
        <taxon>Bacilli</taxon>
        <taxon>Bacillales</taxon>
        <taxon>Bacillaceae</taxon>
        <taxon>Halalkalibacter</taxon>
    </lineage>
</organism>
<reference evidence="2" key="1">
    <citation type="submission" date="2022-02" db="EMBL/GenBank/DDBJ databases">
        <title>Halalkalibacter sp. nov. isolated from Lonar Lake, India.</title>
        <authorList>
            <person name="Joshi A."/>
            <person name="Thite S."/>
            <person name="Lodha T."/>
        </authorList>
    </citation>
    <scope>NUCLEOTIDE SEQUENCE</scope>
    <source>
        <strain evidence="2">MEB205</strain>
    </source>
</reference>
<dbReference type="RefSeq" id="WP_250097713.1">
    <property type="nucleotide sequence ID" value="NZ_JAKRYL010000020.1"/>
</dbReference>
<dbReference type="EMBL" id="JAKRYL010000020">
    <property type="protein sequence ID" value="MCL7748826.1"/>
    <property type="molecule type" value="Genomic_DNA"/>
</dbReference>
<sequence>MVSFYRSLAIILVLMLGVGLSPNSILAINNDELQIRYFDLEADRKSGDAILIVSPDGRTLLIDAGIAETGIQLSNDLGQLGIDHIDYAVATHPHHDHIGGYLTILEQVEVGTLLLPDLTHSTKAYSAFKKLILAKDVDYKYVKEGDRFYLGNEVEIEVLHPSQEMLEQVKREKLSTSEMNNLSLVLKVTYKNNTFLFTSDLYKKLEKELLEKKKDVLQADLLHAPHHGDRTSSSIDFIDAVNPKYIIISANILQSKKVINRYVKRGSKVLATRINGDILIRSDGDNISVITEKENGDRLF</sequence>
<dbReference type="CDD" id="cd07731">
    <property type="entry name" value="ComA-like_MBL-fold"/>
    <property type="match status" value="1"/>
</dbReference>
<dbReference type="PANTHER" id="PTHR30619:SF7">
    <property type="entry name" value="BETA-LACTAMASE DOMAIN PROTEIN"/>
    <property type="match status" value="1"/>
</dbReference>
<dbReference type="Proteomes" id="UP001139150">
    <property type="component" value="Unassembled WGS sequence"/>
</dbReference>
<proteinExistence type="predicted"/>
<dbReference type="InterPro" id="IPR036866">
    <property type="entry name" value="RibonucZ/Hydroxyglut_hydro"/>
</dbReference>
<dbReference type="SUPFAM" id="SSF56281">
    <property type="entry name" value="Metallo-hydrolase/oxidoreductase"/>
    <property type="match status" value="1"/>
</dbReference>
<gene>
    <name evidence="2" type="ORF">MF646_17040</name>
</gene>
<evidence type="ECO:0000313" key="3">
    <source>
        <dbReference type="Proteomes" id="UP001139150"/>
    </source>
</evidence>
<dbReference type="AlphaFoldDB" id="A0A9X2CV01"/>
<feature type="domain" description="Metallo-beta-lactamase" evidence="1">
    <location>
        <begin position="46"/>
        <end position="252"/>
    </location>
</feature>
<comment type="caution">
    <text evidence="2">The sequence shown here is derived from an EMBL/GenBank/DDBJ whole genome shotgun (WGS) entry which is preliminary data.</text>
</comment>
<keyword evidence="3" id="KW-1185">Reference proteome</keyword>
<protein>
    <submittedName>
        <fullName evidence="2">MBL fold metallo-hydrolase</fullName>
    </submittedName>
</protein>
<accession>A0A9X2CV01</accession>
<dbReference type="InterPro" id="IPR001279">
    <property type="entry name" value="Metallo-B-lactamas"/>
</dbReference>
<evidence type="ECO:0000259" key="1">
    <source>
        <dbReference type="SMART" id="SM00849"/>
    </source>
</evidence>
<dbReference type="SMART" id="SM00849">
    <property type="entry name" value="Lactamase_B"/>
    <property type="match status" value="1"/>
</dbReference>
<dbReference type="Gene3D" id="3.60.15.10">
    <property type="entry name" value="Ribonuclease Z/Hydroxyacylglutathione hydrolase-like"/>
    <property type="match status" value="1"/>
</dbReference>
<dbReference type="PANTHER" id="PTHR30619">
    <property type="entry name" value="DNA INTERNALIZATION/COMPETENCE PROTEIN COMEC/REC2"/>
    <property type="match status" value="1"/>
</dbReference>
<dbReference type="Pfam" id="PF00753">
    <property type="entry name" value="Lactamase_B"/>
    <property type="match status" value="1"/>
</dbReference>
<name>A0A9X2CV01_9BACI</name>